<comment type="cofactor">
    <cofactor evidence="1 5">
        <name>Mg(2+)</name>
        <dbReference type="ChEBI" id="CHEBI:18420"/>
    </cofactor>
</comment>
<evidence type="ECO:0000256" key="4">
    <source>
        <dbReference type="ARBA" id="ARBA00022842"/>
    </source>
</evidence>
<comment type="subcellular location">
    <subcellularLocation>
        <location evidence="5">Cytoplasm</location>
    </subcellularLocation>
</comment>
<dbReference type="EMBL" id="PQGA01000006">
    <property type="protein sequence ID" value="POR51500.1"/>
    <property type="molecule type" value="Genomic_DNA"/>
</dbReference>
<protein>
    <recommendedName>
        <fullName evidence="5">Inorganic pyrophosphatase</fullName>
        <ecNumber evidence="5">3.6.1.1</ecNumber>
    </recommendedName>
    <alternativeName>
        <fullName evidence="5">Pyrophosphate phospho-hydrolase</fullName>
        <shortName evidence="5">PPase</shortName>
    </alternativeName>
</protein>
<keyword evidence="2 5" id="KW-0479">Metal-binding</keyword>
<evidence type="ECO:0000256" key="3">
    <source>
        <dbReference type="ARBA" id="ARBA00022801"/>
    </source>
</evidence>
<evidence type="ECO:0000256" key="2">
    <source>
        <dbReference type="ARBA" id="ARBA00022723"/>
    </source>
</evidence>
<dbReference type="CDD" id="cd00412">
    <property type="entry name" value="pyrophosphatase"/>
    <property type="match status" value="1"/>
</dbReference>
<evidence type="ECO:0000256" key="1">
    <source>
        <dbReference type="ARBA" id="ARBA00001946"/>
    </source>
</evidence>
<dbReference type="PROSITE" id="PS00387">
    <property type="entry name" value="PPASE"/>
    <property type="match status" value="1"/>
</dbReference>
<dbReference type="AlphaFoldDB" id="A0A2S4M9S9"/>
<feature type="binding site" evidence="5">
    <location>
        <position position="56"/>
    </location>
    <ligand>
        <name>substrate</name>
    </ligand>
</feature>
<gene>
    <name evidence="5" type="primary">ppa</name>
    <name evidence="6" type="ORF">B0G62_10631</name>
</gene>
<evidence type="ECO:0000313" key="7">
    <source>
        <dbReference type="Proteomes" id="UP000237381"/>
    </source>
</evidence>
<evidence type="ECO:0000256" key="5">
    <source>
        <dbReference type="HAMAP-Rule" id="MF_00209"/>
    </source>
</evidence>
<dbReference type="InterPro" id="IPR036649">
    <property type="entry name" value="Pyrophosphatase_sf"/>
</dbReference>
<dbReference type="EC" id="3.6.1.1" evidence="5"/>
<proteinExistence type="inferred from homology"/>
<comment type="caution">
    <text evidence="6">The sequence shown here is derived from an EMBL/GenBank/DDBJ whole genome shotgun (WGS) entry which is preliminary data.</text>
</comment>
<dbReference type="InterPro" id="IPR008162">
    <property type="entry name" value="Pyrophosphatase"/>
</dbReference>
<dbReference type="NCBIfam" id="NF002317">
    <property type="entry name" value="PRK01250.1"/>
    <property type="match status" value="1"/>
</dbReference>
<keyword evidence="4 5" id="KW-0460">Magnesium</keyword>
<keyword evidence="5" id="KW-0963">Cytoplasm</keyword>
<reference evidence="6 7" key="1">
    <citation type="submission" date="2018-01" db="EMBL/GenBank/DDBJ databases">
        <title>Genomic Encyclopedia of Type Strains, Phase III (KMG-III): the genomes of soil and plant-associated and newly described type strains.</title>
        <authorList>
            <person name="Whitman W."/>
        </authorList>
    </citation>
    <scope>NUCLEOTIDE SEQUENCE [LARGE SCALE GENOMIC DNA]</scope>
    <source>
        <strain evidence="6 7">JCM 18070</strain>
    </source>
</reference>
<accession>A0A2S4M9S9</accession>
<keyword evidence="7" id="KW-1185">Reference proteome</keyword>
<dbReference type="Gene3D" id="3.90.80.10">
    <property type="entry name" value="Inorganic pyrophosphatase"/>
    <property type="match status" value="1"/>
</dbReference>
<dbReference type="PANTHER" id="PTHR10286">
    <property type="entry name" value="INORGANIC PYROPHOSPHATASE"/>
    <property type="match status" value="1"/>
</dbReference>
<feature type="binding site" evidence="5">
    <location>
        <position position="103"/>
    </location>
    <ligand>
        <name>Mg(2+)</name>
        <dbReference type="ChEBI" id="CHEBI:18420"/>
        <label>1</label>
    </ligand>
</feature>
<comment type="subunit">
    <text evidence="5">Homohexamer.</text>
</comment>
<feature type="binding site" evidence="5">
    <location>
        <position position="142"/>
    </location>
    <ligand>
        <name>substrate</name>
    </ligand>
</feature>
<dbReference type="HAMAP" id="MF_00209">
    <property type="entry name" value="Inorganic_PPase"/>
    <property type="match status" value="1"/>
</dbReference>
<dbReference type="Proteomes" id="UP000237381">
    <property type="component" value="Unassembled WGS sequence"/>
</dbReference>
<keyword evidence="3 5" id="KW-0378">Hydrolase</keyword>
<comment type="function">
    <text evidence="5">Catalyzes the hydrolysis of inorganic pyrophosphate (PPi) forming two phosphate ions.</text>
</comment>
<comment type="similarity">
    <text evidence="5">Belongs to the PPase family.</text>
</comment>
<name>A0A2S4M9S9_9BURK</name>
<organism evidence="6 7">
    <name type="scientific">Paraburkholderia eburnea</name>
    <dbReference type="NCBI Taxonomy" id="1189126"/>
    <lineage>
        <taxon>Bacteria</taxon>
        <taxon>Pseudomonadati</taxon>
        <taxon>Pseudomonadota</taxon>
        <taxon>Betaproteobacteria</taxon>
        <taxon>Burkholderiales</taxon>
        <taxon>Burkholderiaceae</taxon>
        <taxon>Paraburkholderia</taxon>
    </lineage>
</organism>
<dbReference type="GO" id="GO:0004427">
    <property type="term" value="F:inorganic diphosphate phosphatase activity"/>
    <property type="evidence" value="ECO:0007669"/>
    <property type="project" value="UniProtKB-UniRule"/>
</dbReference>
<evidence type="ECO:0000313" key="6">
    <source>
        <dbReference type="EMBL" id="POR51500.1"/>
    </source>
</evidence>
<feature type="binding site" evidence="5">
    <location>
        <position position="44"/>
    </location>
    <ligand>
        <name>substrate</name>
    </ligand>
</feature>
<dbReference type="RefSeq" id="WP_103704955.1">
    <property type="nucleotide sequence ID" value="NZ_PQGA01000006.1"/>
</dbReference>
<comment type="catalytic activity">
    <reaction evidence="5">
        <text>diphosphate + H2O = 2 phosphate + H(+)</text>
        <dbReference type="Rhea" id="RHEA:24576"/>
        <dbReference type="ChEBI" id="CHEBI:15377"/>
        <dbReference type="ChEBI" id="CHEBI:15378"/>
        <dbReference type="ChEBI" id="CHEBI:33019"/>
        <dbReference type="ChEBI" id="CHEBI:43474"/>
        <dbReference type="EC" id="3.6.1.1"/>
    </reaction>
</comment>
<dbReference type="SUPFAM" id="SSF50324">
    <property type="entry name" value="Inorganic pyrophosphatase"/>
    <property type="match status" value="1"/>
</dbReference>
<feature type="binding site" evidence="5">
    <location>
        <position position="71"/>
    </location>
    <ligand>
        <name>Mg(2+)</name>
        <dbReference type="ChEBI" id="CHEBI:18420"/>
        <label>2</label>
    </ligand>
</feature>
<feature type="binding site" evidence="5">
    <location>
        <position position="30"/>
    </location>
    <ligand>
        <name>substrate</name>
    </ligand>
</feature>
<sequence>MDFNAIPTGDNVPMEINAIIEIPAQSEPVKYEADKTLGLLRVDRIMSAGMRYPANYGFIPRTLARDGDPLDIIVIAPFPLERLSLIPCRPVGLLNMNDQAGPDEKVIAVPVDSVCPSTRSITELEHVGEYTLNQIQFFFENYKKLEPGKWVQFEGWADIDAAWQAIRIAVAAFRDAHP</sequence>
<dbReference type="OrthoDB" id="5187599at2"/>
<dbReference type="GO" id="GO:0005737">
    <property type="term" value="C:cytoplasm"/>
    <property type="evidence" value="ECO:0007669"/>
    <property type="project" value="UniProtKB-SubCell"/>
</dbReference>
<feature type="binding site" evidence="5">
    <location>
        <position position="66"/>
    </location>
    <ligand>
        <name>Mg(2+)</name>
        <dbReference type="ChEBI" id="CHEBI:18420"/>
        <label>1</label>
    </ligand>
</feature>
<dbReference type="Pfam" id="PF00719">
    <property type="entry name" value="Pyrophosphatase"/>
    <property type="match status" value="1"/>
</dbReference>
<dbReference type="GO" id="GO:0006796">
    <property type="term" value="P:phosphate-containing compound metabolic process"/>
    <property type="evidence" value="ECO:0007669"/>
    <property type="project" value="InterPro"/>
</dbReference>
<dbReference type="GO" id="GO:0000287">
    <property type="term" value="F:magnesium ion binding"/>
    <property type="evidence" value="ECO:0007669"/>
    <property type="project" value="UniProtKB-UniRule"/>
</dbReference>
<feature type="binding site" evidence="5">
    <location>
        <position position="71"/>
    </location>
    <ligand>
        <name>Mg(2+)</name>
        <dbReference type="ChEBI" id="CHEBI:18420"/>
        <label>1</label>
    </ligand>
</feature>